<dbReference type="InterPro" id="IPR027304">
    <property type="entry name" value="Trigger_fact/SurA_dom_sf"/>
</dbReference>
<keyword evidence="4 7" id="KW-0697">Rotamase</keyword>
<dbReference type="PANTHER" id="PTHR47637:SF1">
    <property type="entry name" value="CHAPERONE SURA"/>
    <property type="match status" value="1"/>
</dbReference>
<dbReference type="InterPro" id="IPR015391">
    <property type="entry name" value="SurA_N"/>
</dbReference>
<dbReference type="InterPro" id="IPR046357">
    <property type="entry name" value="PPIase_dom_sf"/>
</dbReference>
<gene>
    <name evidence="7" type="primary">surA</name>
    <name evidence="9" type="ORF">ACFOSU_19155</name>
</gene>
<organism evidence="9 10">
    <name type="scientific">Salinisphaera aquimarina</name>
    <dbReference type="NCBI Taxonomy" id="2094031"/>
    <lineage>
        <taxon>Bacteria</taxon>
        <taxon>Pseudomonadati</taxon>
        <taxon>Pseudomonadota</taxon>
        <taxon>Gammaproteobacteria</taxon>
        <taxon>Salinisphaerales</taxon>
        <taxon>Salinisphaeraceae</taxon>
        <taxon>Salinisphaera</taxon>
    </lineage>
</organism>
<dbReference type="GO" id="GO:0003755">
    <property type="term" value="F:peptidyl-prolyl cis-trans isomerase activity"/>
    <property type="evidence" value="ECO:0007669"/>
    <property type="project" value="UniProtKB-EC"/>
</dbReference>
<dbReference type="HAMAP" id="MF_01183">
    <property type="entry name" value="Chaperone_SurA"/>
    <property type="match status" value="1"/>
</dbReference>
<dbReference type="InterPro" id="IPR050280">
    <property type="entry name" value="OMP_Chaperone_SurA"/>
</dbReference>
<comment type="domain">
    <text evidence="7">The PPIase activity resides only in the second parvulin domain. The N-terminal region and the C-terminal tail are necessary and sufficient for the chaperone activity of SurA. The PPIase activity is dispensable for SurA to function as a chaperone. The N-terminal region and the C-terminal tail are also required for porin recognition.</text>
</comment>
<sequence precursor="true">MKTLLTPFLAASTLPLVLMATAVSAQSTSAGAPSLSDFSLYSNTQSLAPQGPKTLDKIVAVVGEDVVLESELDTAVNRIRARAGRRVDQMPPNVLRSQILDQLIITKLQVQRAEERNIQVTDQEIDGGIGRIAQQNNMSMQQLAQAVGADAGMSMEQLRDQVRQELLVSKLRREEVMSKVVVTNDDVDRYLENQSLRSSDERQYHIRQILISLPDDADTASVEAARDRIEALRRQIVDGGASFADVAEAESQGQNAPDGGDLGWLDGSYMPEMFTQVVPAMQPGDVSAVFRGGSGFHLIQLEDVRGGDGLASGQKVMVEEVEASHILLKPNEIRDTQRTRDLARQIRERLDAGDDFAALAREYSDDNATANQGGELGWVQPARFDPATQRQISSLSKGEISPIFQTNEGYELLKVEGRREKDQTREAIRNQARRALGEQKSSEEGELWLRKLRDEAYVDIRLPNYQPTSGS</sequence>
<dbReference type="Gene3D" id="3.10.50.40">
    <property type="match status" value="2"/>
</dbReference>
<feature type="signal peptide" evidence="7">
    <location>
        <begin position="1"/>
        <end position="25"/>
    </location>
</feature>
<keyword evidence="3 7" id="KW-0574">Periplasm</keyword>
<protein>
    <recommendedName>
        <fullName evidence="7">Chaperone SurA</fullName>
    </recommendedName>
    <alternativeName>
        <fullName evidence="7">Peptidyl-prolyl cis-trans isomerase SurA</fullName>
        <shortName evidence="7">PPIase SurA</shortName>
        <ecNumber evidence="7">5.2.1.8</ecNumber>
    </alternativeName>
    <alternativeName>
        <fullName evidence="7">Rotamase SurA</fullName>
    </alternativeName>
</protein>
<accession>A0ABV7ET72</accession>
<evidence type="ECO:0000256" key="7">
    <source>
        <dbReference type="HAMAP-Rule" id="MF_01183"/>
    </source>
</evidence>
<dbReference type="SUPFAM" id="SSF54534">
    <property type="entry name" value="FKBP-like"/>
    <property type="match status" value="2"/>
</dbReference>
<dbReference type="SUPFAM" id="SSF109998">
    <property type="entry name" value="Triger factor/SurA peptide-binding domain-like"/>
    <property type="match status" value="1"/>
</dbReference>
<keyword evidence="2 7" id="KW-0677">Repeat</keyword>
<evidence type="ECO:0000256" key="1">
    <source>
        <dbReference type="ARBA" id="ARBA00022729"/>
    </source>
</evidence>
<proteinExistence type="inferred from homology"/>
<evidence type="ECO:0000256" key="2">
    <source>
        <dbReference type="ARBA" id="ARBA00022737"/>
    </source>
</evidence>
<comment type="function">
    <text evidence="7">Chaperone involved in the correct folding and assembly of outer membrane proteins. Recognizes specific patterns of aromatic residues and the orientation of their side chains, which are found more frequently in integral outer membrane proteins. May act in both early periplasmic and late outer membrane-associated steps of protein maturation.</text>
</comment>
<feature type="domain" description="PpiC" evidence="8">
    <location>
        <begin position="318"/>
        <end position="417"/>
    </location>
</feature>
<dbReference type="EMBL" id="JBHRSS010000009">
    <property type="protein sequence ID" value="MFC3105993.1"/>
    <property type="molecule type" value="Genomic_DNA"/>
</dbReference>
<dbReference type="RefSeq" id="WP_380691547.1">
    <property type="nucleotide sequence ID" value="NZ_JBHRSS010000009.1"/>
</dbReference>
<evidence type="ECO:0000313" key="10">
    <source>
        <dbReference type="Proteomes" id="UP001595462"/>
    </source>
</evidence>
<evidence type="ECO:0000256" key="6">
    <source>
        <dbReference type="ARBA" id="ARBA00023235"/>
    </source>
</evidence>
<evidence type="ECO:0000256" key="3">
    <source>
        <dbReference type="ARBA" id="ARBA00022764"/>
    </source>
</evidence>
<keyword evidence="6 7" id="KW-0413">Isomerase</keyword>
<dbReference type="PANTHER" id="PTHR47637">
    <property type="entry name" value="CHAPERONE SURA"/>
    <property type="match status" value="1"/>
</dbReference>
<keyword evidence="5 7" id="KW-0143">Chaperone</keyword>
<reference evidence="10" key="1">
    <citation type="journal article" date="2019" name="Int. J. Syst. Evol. Microbiol.">
        <title>The Global Catalogue of Microorganisms (GCM) 10K type strain sequencing project: providing services to taxonomists for standard genome sequencing and annotation.</title>
        <authorList>
            <consortium name="The Broad Institute Genomics Platform"/>
            <consortium name="The Broad Institute Genome Sequencing Center for Infectious Disease"/>
            <person name="Wu L."/>
            <person name="Ma J."/>
        </authorList>
    </citation>
    <scope>NUCLEOTIDE SEQUENCE [LARGE SCALE GENOMIC DNA]</scope>
    <source>
        <strain evidence="10">KCTC 52640</strain>
    </source>
</reference>
<evidence type="ECO:0000256" key="5">
    <source>
        <dbReference type="ARBA" id="ARBA00023186"/>
    </source>
</evidence>
<feature type="chain" id="PRO_5044926691" description="Chaperone SurA" evidence="7">
    <location>
        <begin position="26"/>
        <end position="471"/>
    </location>
</feature>
<dbReference type="InterPro" id="IPR000297">
    <property type="entry name" value="PPIase_PpiC"/>
</dbReference>
<dbReference type="PROSITE" id="PS01096">
    <property type="entry name" value="PPIC_PPIASE_1"/>
    <property type="match status" value="1"/>
</dbReference>
<evidence type="ECO:0000259" key="8">
    <source>
        <dbReference type="PROSITE" id="PS50198"/>
    </source>
</evidence>
<evidence type="ECO:0000256" key="4">
    <source>
        <dbReference type="ARBA" id="ARBA00023110"/>
    </source>
</evidence>
<dbReference type="Pfam" id="PF00639">
    <property type="entry name" value="Rotamase"/>
    <property type="match status" value="2"/>
</dbReference>
<keyword evidence="1 7" id="KW-0732">Signal</keyword>
<dbReference type="Gene3D" id="1.10.4030.10">
    <property type="entry name" value="Porin chaperone SurA, peptide-binding domain"/>
    <property type="match status" value="1"/>
</dbReference>
<comment type="subcellular location">
    <subcellularLocation>
        <location evidence="7">Periplasm</location>
    </subcellularLocation>
    <text evidence="7">Is capable of associating with the outer membrane.</text>
</comment>
<dbReference type="EC" id="5.2.1.8" evidence="7"/>
<comment type="caution">
    <text evidence="9">The sequence shown here is derived from an EMBL/GenBank/DDBJ whole genome shotgun (WGS) entry which is preliminary data.</text>
</comment>
<dbReference type="Proteomes" id="UP001595462">
    <property type="component" value="Unassembled WGS sequence"/>
</dbReference>
<dbReference type="InterPro" id="IPR023058">
    <property type="entry name" value="PPIase_PpiC_CS"/>
</dbReference>
<dbReference type="Pfam" id="PF09312">
    <property type="entry name" value="SurA_N"/>
    <property type="match status" value="1"/>
</dbReference>
<evidence type="ECO:0000313" key="9">
    <source>
        <dbReference type="EMBL" id="MFC3105993.1"/>
    </source>
</evidence>
<dbReference type="InterPro" id="IPR023034">
    <property type="entry name" value="PPIase_SurA"/>
</dbReference>
<dbReference type="PROSITE" id="PS50198">
    <property type="entry name" value="PPIC_PPIASE_2"/>
    <property type="match status" value="2"/>
</dbReference>
<name>A0ABV7ET72_9GAMM</name>
<feature type="domain" description="PpiC" evidence="8">
    <location>
        <begin position="201"/>
        <end position="303"/>
    </location>
</feature>
<comment type="catalytic activity">
    <reaction evidence="7">
        <text>[protein]-peptidylproline (omega=180) = [protein]-peptidylproline (omega=0)</text>
        <dbReference type="Rhea" id="RHEA:16237"/>
        <dbReference type="Rhea" id="RHEA-COMP:10747"/>
        <dbReference type="Rhea" id="RHEA-COMP:10748"/>
        <dbReference type="ChEBI" id="CHEBI:83833"/>
        <dbReference type="ChEBI" id="CHEBI:83834"/>
        <dbReference type="EC" id="5.2.1.8"/>
    </reaction>
</comment>
<keyword evidence="10" id="KW-1185">Reference proteome</keyword>